<keyword evidence="12 15" id="KW-1133">Transmembrane helix</keyword>
<evidence type="ECO:0000256" key="7">
    <source>
        <dbReference type="ARBA" id="ARBA00022692"/>
    </source>
</evidence>
<dbReference type="InterPro" id="IPR001841">
    <property type="entry name" value="Znf_RING"/>
</dbReference>
<dbReference type="Gene3D" id="3.40.50.720">
    <property type="entry name" value="NAD(P)-binding Rossmann-like Domain"/>
    <property type="match status" value="2"/>
</dbReference>
<dbReference type="SMART" id="SM00184">
    <property type="entry name" value="RING"/>
    <property type="match status" value="1"/>
</dbReference>
<dbReference type="InterPro" id="IPR058730">
    <property type="entry name" value="U-box_ZFPL1-like"/>
</dbReference>
<dbReference type="Proteomes" id="UP000310200">
    <property type="component" value="Unassembled WGS sequence"/>
</dbReference>
<dbReference type="InterPro" id="IPR013083">
    <property type="entry name" value="Znf_RING/FYVE/PHD"/>
</dbReference>
<proteinExistence type="inferred from homology"/>
<evidence type="ECO:0000256" key="1">
    <source>
        <dbReference type="ARBA" id="ARBA00004167"/>
    </source>
</evidence>
<dbReference type="Gene3D" id="3.30.40.10">
    <property type="entry name" value="Zinc/RING finger domain, C3HC4 (zinc finger)"/>
    <property type="match status" value="1"/>
</dbReference>
<dbReference type="Gene3D" id="2.60.40.770">
    <property type="match status" value="1"/>
</dbReference>
<evidence type="ECO:0000256" key="4">
    <source>
        <dbReference type="ARBA" id="ARBA00006370"/>
    </source>
</evidence>
<dbReference type="CDD" id="cd16487">
    <property type="entry name" value="mRING-H2-C3DHC3_ZFPL1"/>
    <property type="match status" value="1"/>
</dbReference>
<keyword evidence="11 15" id="KW-0862">Zinc</keyword>
<feature type="domain" description="RING-type" evidence="16">
    <location>
        <begin position="53"/>
        <end position="101"/>
    </location>
</feature>
<evidence type="ECO:0000313" key="17">
    <source>
        <dbReference type="EMBL" id="TGZ56293.1"/>
    </source>
</evidence>
<sequence>MGLCKCPKRRVTNQFCFEHRVNVCEHCMVTSHPKCIVQSYLLWLHDHDYNPVCTLCSDKLSDGDCIRLTCYHMYHWVCLDRYARDLPATTAPAGYACPTCRVCIFPQPKLVSPVADVLREKLATVNWARAGLGLPLLSDDREQKPEHERSSITVENSLFQNHTAAIPSSPTVAVSRTSSTINSNSIVSNVHANNQKLGPPYSVVNIDSSLGLSTPASRKVCEAYDDPKDMSFDHDENKYQRKSAIEWFRRWWKLISRAPVRRKTAGSLYKRYAILSVIGILFFVGIILLFSWLGRMATDGDPNFDVIANPNLKFGEKSLFILRLREIHQHSSKSKLSIPRDDVGDWFVRTSFTHKLGRRKHSMALQVGATMSCNTAYLTDAGFTRKAATLSMILLGGASLYCFFSRRRKINARDLIIITGCNSGLGYSLAMHCRAKGATVLAGVRETATMPNSNAAVEALENKGVIVHQLDITNERSARDFRDKVKSFHCADEPLPGISIYGATKAALHAWATSLRVEVGKYGVEVVSFIPGGFVSQSNIMKRQRLHFDEMRQHMSDEAKRFYGNYFTRYAEYFSLASSIENQGSLKVLSDPRIYETFDNALLDIYPSAVYSIIFATCIAASLAETPYVPCDDGPTPQSLRVEGCNSSPCNLYRGTNLKAQWDFAANADAKTLKPRVKVTIWGSTINYPYPEQDACKSLTNGECPLNEGDEATYNLLMPISKVYPSVTLTIEFGLVDENKNVQVCFKVDGKVTDK</sequence>
<reference evidence="17 18" key="1">
    <citation type="journal article" date="2019" name="Philos. Trans. R. Soc. Lond., B, Biol. Sci.">
        <title>Ant behaviour and brain gene expression of defending hosts depend on the ecological success of the intruding social parasite.</title>
        <authorList>
            <person name="Kaur R."/>
            <person name="Stoldt M."/>
            <person name="Jongepier E."/>
            <person name="Feldmeyer B."/>
            <person name="Menzel F."/>
            <person name="Bornberg-Bauer E."/>
            <person name="Foitzik S."/>
        </authorList>
    </citation>
    <scope>NUCLEOTIDE SEQUENCE [LARGE SCALE GENOMIC DNA]</scope>
    <source>
        <tissue evidence="17">Whole body</tissue>
    </source>
</reference>
<keyword evidence="9" id="KW-0732">Signal</keyword>
<keyword evidence="10 14" id="KW-0863">Zinc-finger</keyword>
<protein>
    <recommendedName>
        <fullName evidence="5 15">Zinc finger protein-like 1 homolog</fullName>
    </recommendedName>
</protein>
<evidence type="ECO:0000256" key="5">
    <source>
        <dbReference type="ARBA" id="ARBA00013701"/>
    </source>
</evidence>
<comment type="subcellular location">
    <subcellularLocation>
        <location evidence="1 15">Membrane</location>
        <topology evidence="1 15">Single-pass membrane protein</topology>
    </subcellularLocation>
    <subcellularLocation>
        <location evidence="2">Secreted</location>
    </subcellularLocation>
</comment>
<comment type="similarity">
    <text evidence="3 15">Belongs to the ZFPL1 family.</text>
</comment>
<keyword evidence="7 15" id="KW-0812">Transmembrane</keyword>
<dbReference type="GO" id="GO:0032367">
    <property type="term" value="P:intracellular cholesterol transport"/>
    <property type="evidence" value="ECO:0007669"/>
    <property type="project" value="InterPro"/>
</dbReference>
<dbReference type="AlphaFoldDB" id="A0A4S2L0X3"/>
<keyword evidence="18" id="KW-1185">Reference proteome</keyword>
<feature type="transmembrane region" description="Helical" evidence="15">
    <location>
        <begin position="272"/>
        <end position="293"/>
    </location>
</feature>
<dbReference type="InterPro" id="IPR014756">
    <property type="entry name" value="Ig_E-set"/>
</dbReference>
<dbReference type="Pfam" id="PF00106">
    <property type="entry name" value="adh_short"/>
    <property type="match status" value="2"/>
</dbReference>
<evidence type="ECO:0000256" key="12">
    <source>
        <dbReference type="ARBA" id="ARBA00022989"/>
    </source>
</evidence>
<evidence type="ECO:0000256" key="10">
    <source>
        <dbReference type="ARBA" id="ARBA00022771"/>
    </source>
</evidence>
<keyword evidence="13 15" id="KW-0472">Membrane</keyword>
<dbReference type="CDD" id="cd00916">
    <property type="entry name" value="Npc2_like"/>
    <property type="match status" value="1"/>
</dbReference>
<dbReference type="PRINTS" id="PR00081">
    <property type="entry name" value="GDHRDH"/>
</dbReference>
<dbReference type="InterPro" id="IPR003172">
    <property type="entry name" value="ML_dom"/>
</dbReference>
<dbReference type="SUPFAM" id="SSF57850">
    <property type="entry name" value="RING/U-box"/>
    <property type="match status" value="1"/>
</dbReference>
<dbReference type="PANTHER" id="PTHR12981">
    <property type="entry name" value="ZINC FINGER PROTEIN-LIKE 1"/>
    <property type="match status" value="1"/>
</dbReference>
<dbReference type="SMART" id="SM00737">
    <property type="entry name" value="ML"/>
    <property type="match status" value="1"/>
</dbReference>
<feature type="transmembrane region" description="Helical" evidence="15">
    <location>
        <begin position="387"/>
        <end position="404"/>
    </location>
</feature>
<evidence type="ECO:0000256" key="15">
    <source>
        <dbReference type="RuleBase" id="RU369078"/>
    </source>
</evidence>
<dbReference type="Pfam" id="PF02221">
    <property type="entry name" value="E1_DerP2_DerF2"/>
    <property type="match status" value="1"/>
</dbReference>
<name>A0A4S2L0X3_9HYME</name>
<dbReference type="PROSITE" id="PS50089">
    <property type="entry name" value="ZF_RING_2"/>
    <property type="match status" value="1"/>
</dbReference>
<keyword evidence="6" id="KW-0964">Secreted</keyword>
<evidence type="ECO:0000256" key="2">
    <source>
        <dbReference type="ARBA" id="ARBA00004613"/>
    </source>
</evidence>
<evidence type="ECO:0000256" key="14">
    <source>
        <dbReference type="PROSITE-ProRule" id="PRU00175"/>
    </source>
</evidence>
<dbReference type="Pfam" id="PF25993">
    <property type="entry name" value="zf-B_box_ZFPL1"/>
    <property type="match status" value="1"/>
</dbReference>
<dbReference type="InterPro" id="IPR002347">
    <property type="entry name" value="SDR_fam"/>
</dbReference>
<dbReference type="GO" id="GO:0016020">
    <property type="term" value="C:membrane"/>
    <property type="evidence" value="ECO:0007669"/>
    <property type="project" value="UniProtKB-SubCell"/>
</dbReference>
<comment type="similarity">
    <text evidence="4">Belongs to the NPC2 family.</text>
</comment>
<dbReference type="SUPFAM" id="SSF81296">
    <property type="entry name" value="E set domains"/>
    <property type="match status" value="1"/>
</dbReference>
<dbReference type="PANTHER" id="PTHR12981:SF0">
    <property type="entry name" value="ZINC FINGER PROTEIN-LIKE 1"/>
    <property type="match status" value="1"/>
</dbReference>
<evidence type="ECO:0000256" key="13">
    <source>
        <dbReference type="ARBA" id="ARBA00023136"/>
    </source>
</evidence>
<dbReference type="EMBL" id="QBLH01000354">
    <property type="protein sequence ID" value="TGZ56293.1"/>
    <property type="molecule type" value="Genomic_DNA"/>
</dbReference>
<dbReference type="GO" id="GO:0008270">
    <property type="term" value="F:zinc ion binding"/>
    <property type="evidence" value="ECO:0007669"/>
    <property type="project" value="UniProtKB-UniRule"/>
</dbReference>
<evidence type="ECO:0000256" key="6">
    <source>
        <dbReference type="ARBA" id="ARBA00022525"/>
    </source>
</evidence>
<keyword evidence="8 15" id="KW-0479">Metal-binding</keyword>
<dbReference type="FunFam" id="2.60.40.770:FF:000001">
    <property type="entry name" value="NPC intracellular cholesterol transporter 2"/>
    <property type="match status" value="1"/>
</dbReference>
<evidence type="ECO:0000313" key="18">
    <source>
        <dbReference type="Proteomes" id="UP000310200"/>
    </source>
</evidence>
<evidence type="ECO:0000256" key="11">
    <source>
        <dbReference type="ARBA" id="ARBA00022833"/>
    </source>
</evidence>
<dbReference type="STRING" id="300112.A0A4S2L0X3"/>
<evidence type="ECO:0000256" key="3">
    <source>
        <dbReference type="ARBA" id="ARBA00005561"/>
    </source>
</evidence>
<organism evidence="17 18">
    <name type="scientific">Temnothorax longispinosus</name>
    <dbReference type="NCBI Taxonomy" id="300112"/>
    <lineage>
        <taxon>Eukaryota</taxon>
        <taxon>Metazoa</taxon>
        <taxon>Ecdysozoa</taxon>
        <taxon>Arthropoda</taxon>
        <taxon>Hexapoda</taxon>
        <taxon>Insecta</taxon>
        <taxon>Pterygota</taxon>
        <taxon>Neoptera</taxon>
        <taxon>Endopterygota</taxon>
        <taxon>Hymenoptera</taxon>
        <taxon>Apocrita</taxon>
        <taxon>Aculeata</taxon>
        <taxon>Formicoidea</taxon>
        <taxon>Formicidae</taxon>
        <taxon>Myrmicinae</taxon>
        <taxon>Temnothorax</taxon>
    </lineage>
</organism>
<dbReference type="GO" id="GO:0005794">
    <property type="term" value="C:Golgi apparatus"/>
    <property type="evidence" value="ECO:0007669"/>
    <property type="project" value="TreeGrafter"/>
</dbReference>
<dbReference type="Pfam" id="PF25998">
    <property type="entry name" value="U-box_ZFPL1"/>
    <property type="match status" value="1"/>
</dbReference>
<dbReference type="SUPFAM" id="SSF51735">
    <property type="entry name" value="NAD(P)-binding Rossmann-fold domains"/>
    <property type="match status" value="1"/>
</dbReference>
<dbReference type="GO" id="GO:0005576">
    <property type="term" value="C:extracellular region"/>
    <property type="evidence" value="ECO:0007669"/>
    <property type="project" value="UniProtKB-SubCell"/>
</dbReference>
<evidence type="ECO:0000259" key="16">
    <source>
        <dbReference type="PROSITE" id="PS50089"/>
    </source>
</evidence>
<evidence type="ECO:0000256" key="9">
    <source>
        <dbReference type="ARBA" id="ARBA00022729"/>
    </source>
</evidence>
<dbReference type="InterPro" id="IPR058731">
    <property type="entry name" value="Znf-B_box_ZFPL1-like"/>
</dbReference>
<dbReference type="InterPro" id="IPR033916">
    <property type="entry name" value="ML_Npc2-like"/>
</dbReference>
<comment type="caution">
    <text evidence="17">The sequence shown here is derived from an EMBL/GenBank/DDBJ whole genome shotgun (WGS) entry which is preliminary data.</text>
</comment>
<gene>
    <name evidence="17" type="ORF">DBV15_11284</name>
</gene>
<accession>A0A4S2L0X3</accession>
<evidence type="ECO:0000256" key="8">
    <source>
        <dbReference type="ARBA" id="ARBA00022723"/>
    </source>
</evidence>
<comment type="caution">
    <text evidence="15">Lacks conserved residue(s) required for the propagation of feature annotation.</text>
</comment>
<dbReference type="InterPro" id="IPR039043">
    <property type="entry name" value="ZFPL1"/>
</dbReference>
<dbReference type="InterPro" id="IPR036291">
    <property type="entry name" value="NAD(P)-bd_dom_sf"/>
</dbReference>